<reference evidence="1 2" key="1">
    <citation type="submission" date="2021-06" db="EMBL/GenBank/DDBJ databases">
        <title>Caerostris extrusa draft genome.</title>
        <authorList>
            <person name="Kono N."/>
            <person name="Arakawa K."/>
        </authorList>
    </citation>
    <scope>NUCLEOTIDE SEQUENCE [LARGE SCALE GENOMIC DNA]</scope>
</reference>
<evidence type="ECO:0000313" key="1">
    <source>
        <dbReference type="EMBL" id="GIY47790.1"/>
    </source>
</evidence>
<gene>
    <name evidence="1" type="ORF">CEXT_208951</name>
</gene>
<feature type="non-terminal residue" evidence="1">
    <location>
        <position position="1"/>
    </location>
</feature>
<sequence length="55" mass="6167">PNIASRLPEQHQQPHSPVTICSTLQSIESEILSYQESLPPIRFAQASKPRSKPQD</sequence>
<evidence type="ECO:0000313" key="2">
    <source>
        <dbReference type="Proteomes" id="UP001054945"/>
    </source>
</evidence>
<organism evidence="1 2">
    <name type="scientific">Caerostris extrusa</name>
    <name type="common">Bark spider</name>
    <name type="synonym">Caerostris bankana</name>
    <dbReference type="NCBI Taxonomy" id="172846"/>
    <lineage>
        <taxon>Eukaryota</taxon>
        <taxon>Metazoa</taxon>
        <taxon>Ecdysozoa</taxon>
        <taxon>Arthropoda</taxon>
        <taxon>Chelicerata</taxon>
        <taxon>Arachnida</taxon>
        <taxon>Araneae</taxon>
        <taxon>Araneomorphae</taxon>
        <taxon>Entelegynae</taxon>
        <taxon>Araneoidea</taxon>
        <taxon>Araneidae</taxon>
        <taxon>Caerostris</taxon>
    </lineage>
</organism>
<dbReference type="Proteomes" id="UP001054945">
    <property type="component" value="Unassembled WGS sequence"/>
</dbReference>
<comment type="caution">
    <text evidence="1">The sequence shown here is derived from an EMBL/GenBank/DDBJ whole genome shotgun (WGS) entry which is preliminary data.</text>
</comment>
<keyword evidence="2" id="KW-1185">Reference proteome</keyword>
<protein>
    <submittedName>
        <fullName evidence="1">Uncharacterized protein</fullName>
    </submittedName>
</protein>
<dbReference type="EMBL" id="BPLR01011624">
    <property type="protein sequence ID" value="GIY47790.1"/>
    <property type="molecule type" value="Genomic_DNA"/>
</dbReference>
<name>A0AAV4TMZ0_CAEEX</name>
<dbReference type="AlphaFoldDB" id="A0AAV4TMZ0"/>
<accession>A0AAV4TMZ0</accession>
<proteinExistence type="predicted"/>